<protein>
    <submittedName>
        <fullName evidence="2">Tail fiber assembly protein</fullName>
    </submittedName>
</protein>
<dbReference type="EMBL" id="DAAMKB010000017">
    <property type="protein sequence ID" value="HAC7044099.1"/>
    <property type="molecule type" value="Genomic_DNA"/>
</dbReference>
<gene>
    <name evidence="1" type="ORF">G0E04_08310</name>
    <name evidence="2" type="ORF">G9X10_002250</name>
</gene>
<organism evidence="2">
    <name type="scientific">Salmonella enterica subsp. enterica serovar Napoli</name>
    <dbReference type="NCBI Taxonomy" id="1151001"/>
    <lineage>
        <taxon>Bacteria</taxon>
        <taxon>Pseudomonadati</taxon>
        <taxon>Pseudomonadota</taxon>
        <taxon>Gammaproteobacteria</taxon>
        <taxon>Enterobacterales</taxon>
        <taxon>Enterobacteriaceae</taxon>
        <taxon>Salmonella</taxon>
    </lineage>
</organism>
<sequence>MVYRTRGNGIMKKYQNIKNFRLIDAPVNRDKTQSEINIGAYFLESEDGQDWYECQSLFSDDTAKIMYDHEWVIWGVVNKPVPQRGNTYAVSMLWPVNMSVAEIDAADCPDDCRGDGSWLYRDGKVLPVPVDYQAKAETTRQKLLNDADNAIKDWRTELTLGIISDENKAALILWMNYINALKSLELTDISDEATFTAIRWPSLPQE</sequence>
<dbReference type="EMBL" id="DAAWBQ010000029">
    <property type="protein sequence ID" value="HAF7193855.1"/>
    <property type="molecule type" value="Genomic_DNA"/>
</dbReference>
<dbReference type="AlphaFoldDB" id="A0A5J2K9F4"/>
<evidence type="ECO:0000313" key="2">
    <source>
        <dbReference type="EMBL" id="HAF7193855.1"/>
    </source>
</evidence>
<evidence type="ECO:0000313" key="1">
    <source>
        <dbReference type="EMBL" id="HAC7044099.1"/>
    </source>
</evidence>
<comment type="caution">
    <text evidence="2">The sequence shown here is derived from an EMBL/GenBank/DDBJ whole genome shotgun (WGS) entry which is preliminary data.</text>
</comment>
<name>A0A5J2K9F4_SALET</name>
<proteinExistence type="predicted"/>
<reference evidence="2" key="2">
    <citation type="submission" date="2018-07" db="EMBL/GenBank/DDBJ databases">
        <authorList>
            <consortium name="NCBI Pathogen Detection Project"/>
        </authorList>
    </citation>
    <scope>NUCLEOTIDE SEQUENCE</scope>
    <source>
        <strain evidence="2">Salmonella enterica</strain>
    </source>
</reference>
<reference evidence="2" key="1">
    <citation type="journal article" date="2018" name="Genome Biol.">
        <title>SKESA: strategic k-mer extension for scrupulous assemblies.</title>
        <authorList>
            <person name="Souvorov A."/>
            <person name="Agarwala R."/>
            <person name="Lipman D.J."/>
        </authorList>
    </citation>
    <scope>NUCLEOTIDE SEQUENCE</scope>
    <source>
        <strain evidence="2">Salmonella enterica</strain>
    </source>
</reference>
<accession>A0A5J2K9F4</accession>
<dbReference type="InterPro" id="IPR003458">
    <property type="entry name" value="Phage_T4_Gp38_tail_assem"/>
</dbReference>
<dbReference type="Pfam" id="PF02413">
    <property type="entry name" value="Caudo_TAP"/>
    <property type="match status" value="1"/>
</dbReference>